<accession>A0A8S1NN21</accession>
<dbReference type="Pfam" id="PF14681">
    <property type="entry name" value="UPRTase"/>
    <property type="match status" value="1"/>
</dbReference>
<proteinExistence type="predicted"/>
<protein>
    <recommendedName>
        <fullName evidence="2">Phosphoribosyltransferase domain-containing protein</fullName>
    </recommendedName>
</protein>
<comment type="caution">
    <text evidence="3">The sequence shown here is derived from an EMBL/GenBank/DDBJ whole genome shotgun (WGS) entry which is preliminary data.</text>
</comment>
<dbReference type="InterPro" id="IPR000836">
    <property type="entry name" value="PRTase_dom"/>
</dbReference>
<dbReference type="Proteomes" id="UP000692954">
    <property type="component" value="Unassembled WGS sequence"/>
</dbReference>
<evidence type="ECO:0000256" key="1">
    <source>
        <dbReference type="SAM" id="SignalP"/>
    </source>
</evidence>
<dbReference type="EMBL" id="CAJJDN010000059">
    <property type="protein sequence ID" value="CAD8092789.1"/>
    <property type="molecule type" value="Genomic_DNA"/>
</dbReference>
<organism evidence="3 4">
    <name type="scientific">Paramecium sonneborni</name>
    <dbReference type="NCBI Taxonomy" id="65129"/>
    <lineage>
        <taxon>Eukaryota</taxon>
        <taxon>Sar</taxon>
        <taxon>Alveolata</taxon>
        <taxon>Ciliophora</taxon>
        <taxon>Intramacronucleata</taxon>
        <taxon>Oligohymenophorea</taxon>
        <taxon>Peniculida</taxon>
        <taxon>Parameciidae</taxon>
        <taxon>Paramecium</taxon>
    </lineage>
</organism>
<evidence type="ECO:0000313" key="4">
    <source>
        <dbReference type="Proteomes" id="UP000692954"/>
    </source>
</evidence>
<name>A0A8S1NN21_9CILI</name>
<keyword evidence="1" id="KW-0732">Signal</keyword>
<reference evidence="3" key="1">
    <citation type="submission" date="2021-01" db="EMBL/GenBank/DDBJ databases">
        <authorList>
            <consortium name="Genoscope - CEA"/>
            <person name="William W."/>
        </authorList>
    </citation>
    <scope>NUCLEOTIDE SEQUENCE</scope>
</reference>
<dbReference type="OrthoDB" id="106623at2759"/>
<evidence type="ECO:0000259" key="2">
    <source>
        <dbReference type="Pfam" id="PF14681"/>
    </source>
</evidence>
<dbReference type="AlphaFoldDB" id="A0A8S1NN21"/>
<sequence length="205" mass="24407">MLCTLFFIHLSYRIITILSKVSQSDCIRQISSRAYTAGFSQHFRLYQDRLIILLFEKVISEHIKKINGKIWKAFLGKALKVFPGKSVGFIFVQEHSQTKDPQLIYCKLPEDVDQKQLTSTDAMIRTGDRIKKLQRHGYHFEQIKIIQLQLMQFDVRRVSQECYIYFRKQKQQHQDLIMPQIQFKIYDFQVLEIFGNKYFGTVDQQ</sequence>
<feature type="domain" description="Phosphoribosyltransferase" evidence="2">
    <location>
        <begin position="74"/>
        <end position="160"/>
    </location>
</feature>
<gene>
    <name evidence="3" type="ORF">PSON_ATCC_30995.1.T0590250</name>
</gene>
<feature type="chain" id="PRO_5035818171" description="Phosphoribosyltransferase domain-containing protein" evidence="1">
    <location>
        <begin position="20"/>
        <end position="205"/>
    </location>
</feature>
<keyword evidence="4" id="KW-1185">Reference proteome</keyword>
<feature type="signal peptide" evidence="1">
    <location>
        <begin position="1"/>
        <end position="19"/>
    </location>
</feature>
<evidence type="ECO:0000313" key="3">
    <source>
        <dbReference type="EMBL" id="CAD8092789.1"/>
    </source>
</evidence>